<feature type="region of interest" description="Disordered" evidence="2">
    <location>
        <begin position="257"/>
        <end position="387"/>
    </location>
</feature>
<feature type="region of interest" description="Disordered" evidence="2">
    <location>
        <begin position="228"/>
        <end position="247"/>
    </location>
</feature>
<dbReference type="EMBL" id="OU594942">
    <property type="protein sequence ID" value="CAG9278099.1"/>
    <property type="molecule type" value="Genomic_DNA"/>
</dbReference>
<keyword evidence="1" id="KW-0175">Coiled coil</keyword>
<evidence type="ECO:0000313" key="4">
    <source>
        <dbReference type="EMBL" id="CAG9278099.1"/>
    </source>
</evidence>
<evidence type="ECO:0000256" key="3">
    <source>
        <dbReference type="SAM" id="SignalP"/>
    </source>
</evidence>
<feature type="compositionally biased region" description="Pro residues" evidence="2">
    <location>
        <begin position="204"/>
        <end position="213"/>
    </location>
</feature>
<feature type="compositionally biased region" description="Basic and acidic residues" evidence="2">
    <location>
        <begin position="710"/>
        <end position="728"/>
    </location>
</feature>
<feature type="compositionally biased region" description="Basic and acidic residues" evidence="2">
    <location>
        <begin position="99"/>
        <end position="113"/>
    </location>
</feature>
<feature type="coiled-coil region" evidence="1">
    <location>
        <begin position="585"/>
        <end position="612"/>
    </location>
</feature>
<reference evidence="4" key="1">
    <citation type="submission" date="2022-02" db="EMBL/GenBank/DDBJ databases">
        <authorList>
            <person name="Giguere J D."/>
        </authorList>
    </citation>
    <scope>NUCLEOTIDE SEQUENCE</scope>
    <source>
        <strain evidence="4">CCAP 1055/1</strain>
    </source>
</reference>
<feature type="region of interest" description="Disordered" evidence="2">
    <location>
        <begin position="710"/>
        <end position="731"/>
    </location>
</feature>
<gene>
    <name evidence="4" type="ORF">PTTT1_LOCUS5842</name>
</gene>
<sequence>MTHLNRVSCGSLLFMCVSLVDGFVSNPSTTLRDGTNTLFIGIDAPRTIPQHARIVHKRRDRVSALIISARNQKENNFFDDVDDFNGYDGDFVRSVGESQEERDLQSVARRSDVTYEDDSPVRYSVRRKDVYYDEEYDSYEDYGDEIDGREEEDRQAPGNFWSNPVGSLDRSAPPRRPPKRSGSPDNLSSTRPIRNPARKTPVRTGPPGPPPPVRDLYNRLFWYGFDPAETSTNADRTMFGGTKGKFNGLMYLEDGVGAMPKERRRRTPRNYDDSVLSGSDDYFYDDDDRDEDRDQVDLYEDFKGKSQDEERKRPLSTKGISPNVSSVPKVAETLRTSVTPPYDPPRPMPSRPTRIRNLQPTSRPSRRRRDRPRDQYGDTDIDSSWFDGDSVSSKVSNWFTNEEDEFVEYDRQNRKAEHRRPNRRQDDSIWSPFNALDTFLGLNRDRLGEKADAYNRQMGIPMESEDEDQPYSPIDNKLYNPRPRRRKGYAYQYNDEEDQSGVNVYTVLDDDENEYGTWVKNDVIDAVVQPIPEAPKKSVIDNEPGTKRNLSWGKRALAVERVPPTGIPAWGPTGDLGMDARAKAISDALEDILEAKNKVSKKEELVMKAREDVSILRIDTELERKRLRKSRLDPRLIQDTVRKLDLKVDDAARSLRYAQAQLKKAKDELSDLEARHWAVLGCYDSDQVEANIMAAMQELEETEPAVRRILEKKDVESNPRNEALRENEVTSEQAKLNFVEMNEDAQ</sequence>
<evidence type="ECO:0000256" key="1">
    <source>
        <dbReference type="SAM" id="Coils"/>
    </source>
</evidence>
<proteinExistence type="predicted"/>
<organism evidence="4">
    <name type="scientific">Phaeodactylum tricornutum</name>
    <name type="common">Diatom</name>
    <dbReference type="NCBI Taxonomy" id="2850"/>
    <lineage>
        <taxon>Eukaryota</taxon>
        <taxon>Sar</taxon>
        <taxon>Stramenopiles</taxon>
        <taxon>Ochrophyta</taxon>
        <taxon>Bacillariophyta</taxon>
        <taxon>Bacillariophyceae</taxon>
        <taxon>Bacillariophycidae</taxon>
        <taxon>Naviculales</taxon>
        <taxon>Phaeodactylaceae</taxon>
        <taxon>Phaeodactylum</taxon>
    </lineage>
</organism>
<feature type="compositionally biased region" description="Basic and acidic residues" evidence="2">
    <location>
        <begin position="300"/>
        <end position="313"/>
    </location>
</feature>
<dbReference type="AlphaFoldDB" id="A0A8J9S0F3"/>
<feature type="region of interest" description="Disordered" evidence="2">
    <location>
        <begin position="95"/>
        <end position="117"/>
    </location>
</feature>
<keyword evidence="3" id="KW-0732">Signal</keyword>
<evidence type="ECO:0000256" key="2">
    <source>
        <dbReference type="SAM" id="MobiDB-lite"/>
    </source>
</evidence>
<protein>
    <submittedName>
        <fullName evidence="4">Uncharacterized protein</fullName>
    </submittedName>
</protein>
<feature type="region of interest" description="Disordered" evidence="2">
    <location>
        <begin position="149"/>
        <end position="217"/>
    </location>
</feature>
<feature type="compositionally biased region" description="Pro residues" evidence="2">
    <location>
        <begin position="341"/>
        <end position="350"/>
    </location>
</feature>
<feature type="signal peptide" evidence="3">
    <location>
        <begin position="1"/>
        <end position="22"/>
    </location>
</feature>
<name>A0A8J9S0F3_PHATR</name>
<feature type="coiled-coil region" evidence="1">
    <location>
        <begin position="648"/>
        <end position="675"/>
    </location>
</feature>
<feature type="chain" id="PRO_5035459379" evidence="3">
    <location>
        <begin position="23"/>
        <end position="746"/>
    </location>
</feature>
<accession>A0A8J9S0F3</accession>
<feature type="compositionally biased region" description="Acidic residues" evidence="2">
    <location>
        <begin position="282"/>
        <end position="299"/>
    </location>
</feature>
<dbReference type="Proteomes" id="UP000836788">
    <property type="component" value="Chromosome 1"/>
</dbReference>